<accession>A0A096AGW5</accession>
<reference evidence="3 4" key="1">
    <citation type="submission" date="2014-07" db="EMBL/GenBank/DDBJ databases">
        <authorList>
            <person name="McCorrison J."/>
            <person name="Sanka R."/>
            <person name="Torralba M."/>
            <person name="Gillis M."/>
            <person name="Haft D.H."/>
            <person name="Methe B."/>
            <person name="Sutton G."/>
            <person name="Nelson K.E."/>
        </authorList>
    </citation>
    <scope>NUCLEOTIDE SEQUENCE [LARGE SCALE GENOMIC DNA]</scope>
    <source>
        <strain evidence="3 4">DNF00320</strain>
    </source>
</reference>
<dbReference type="InterPro" id="IPR002656">
    <property type="entry name" value="Acyl_transf_3_dom"/>
</dbReference>
<sequence length="354" mass="41372">MKRELLSRTECNALRGIAIIGIFLHNYCHWLRHVVQENEYQYFWHNFAWLNQEMGRDFNTLTLFHIISFFGHYGVPIFLFLSAYGLYMKYEKGDFIGTKEPSVMAFVKYHWLKLFRMMIVGFVAFTMIDAITPGQHHYAPLDIIAQLGLFNNLLPHPDDVIWPGPYWYFGLMIQIYIVYRLLLYRRHWGYTVGLILLCAIIQVECSPESDELNRWRYNFIGGVLPFGFGLLYAKFMPQVAKIGHILIFCVSLVAIYAFNFTYLTWYLIPIFICTAAISFIKLVQVWGSLFHLMAWVGGISSALFVCHPITRKIFIPISRGGDHWTGLLLYIISSICLAWLFKELMKRIPSPKLK</sequence>
<keyword evidence="1" id="KW-0812">Transmembrane</keyword>
<comment type="caution">
    <text evidence="3">The sequence shown here is derived from an EMBL/GenBank/DDBJ whole genome shotgun (WGS) entry which is preliminary data.</text>
</comment>
<gene>
    <name evidence="3" type="ORF">HMPREF0647_01265</name>
</gene>
<dbReference type="OrthoDB" id="128906at2"/>
<feature type="transmembrane region" description="Helical" evidence="1">
    <location>
        <begin position="239"/>
        <end position="258"/>
    </location>
</feature>
<dbReference type="Pfam" id="PF01757">
    <property type="entry name" value="Acyl_transf_3"/>
    <property type="match status" value="1"/>
</dbReference>
<dbReference type="AlphaFoldDB" id="A0A096AGW5"/>
<feature type="transmembrane region" description="Helical" evidence="1">
    <location>
        <begin position="165"/>
        <end position="182"/>
    </location>
</feature>
<evidence type="ECO:0000313" key="3">
    <source>
        <dbReference type="EMBL" id="KGF45771.1"/>
    </source>
</evidence>
<organism evidence="3 4">
    <name type="scientific">Prevotella bivia DNF00320</name>
    <dbReference type="NCBI Taxonomy" id="1401068"/>
    <lineage>
        <taxon>Bacteria</taxon>
        <taxon>Pseudomonadati</taxon>
        <taxon>Bacteroidota</taxon>
        <taxon>Bacteroidia</taxon>
        <taxon>Bacteroidales</taxon>
        <taxon>Prevotellaceae</taxon>
        <taxon>Prevotella</taxon>
    </lineage>
</organism>
<name>A0A096AGW5_9BACT</name>
<keyword evidence="3" id="KW-0808">Transferase</keyword>
<feature type="transmembrane region" description="Helical" evidence="1">
    <location>
        <begin position="187"/>
        <end position="203"/>
    </location>
</feature>
<dbReference type="EMBL" id="JRNQ01000004">
    <property type="protein sequence ID" value="KGF45771.1"/>
    <property type="molecule type" value="Genomic_DNA"/>
</dbReference>
<keyword evidence="3" id="KW-0012">Acyltransferase</keyword>
<dbReference type="RefSeq" id="WP_036865890.1">
    <property type="nucleotide sequence ID" value="NZ_JRNQ01000004.1"/>
</dbReference>
<feature type="domain" description="Acyltransferase 3" evidence="2">
    <location>
        <begin position="12"/>
        <end position="341"/>
    </location>
</feature>
<keyword evidence="1" id="KW-1133">Transmembrane helix</keyword>
<feature type="transmembrane region" description="Helical" evidence="1">
    <location>
        <begin position="290"/>
        <end position="310"/>
    </location>
</feature>
<keyword evidence="1" id="KW-0472">Membrane</keyword>
<evidence type="ECO:0000313" key="4">
    <source>
        <dbReference type="Proteomes" id="UP000029525"/>
    </source>
</evidence>
<feature type="transmembrane region" description="Helical" evidence="1">
    <location>
        <begin position="215"/>
        <end position="232"/>
    </location>
</feature>
<feature type="transmembrane region" description="Helical" evidence="1">
    <location>
        <begin position="12"/>
        <end position="32"/>
    </location>
</feature>
<feature type="transmembrane region" description="Helical" evidence="1">
    <location>
        <begin position="322"/>
        <end position="341"/>
    </location>
</feature>
<dbReference type="GO" id="GO:0016747">
    <property type="term" value="F:acyltransferase activity, transferring groups other than amino-acyl groups"/>
    <property type="evidence" value="ECO:0007669"/>
    <property type="project" value="InterPro"/>
</dbReference>
<feature type="transmembrane region" description="Helical" evidence="1">
    <location>
        <begin position="114"/>
        <end position="132"/>
    </location>
</feature>
<dbReference type="Proteomes" id="UP000029525">
    <property type="component" value="Unassembled WGS sequence"/>
</dbReference>
<evidence type="ECO:0000259" key="2">
    <source>
        <dbReference type="Pfam" id="PF01757"/>
    </source>
</evidence>
<proteinExistence type="predicted"/>
<feature type="transmembrane region" description="Helical" evidence="1">
    <location>
        <begin position="63"/>
        <end position="87"/>
    </location>
</feature>
<evidence type="ECO:0000256" key="1">
    <source>
        <dbReference type="SAM" id="Phobius"/>
    </source>
</evidence>
<protein>
    <submittedName>
        <fullName evidence="3">Acyltransferase</fullName>
    </submittedName>
</protein>